<name>A0ABV0KK45_9CYAN</name>
<feature type="non-terminal residue" evidence="1">
    <location>
        <position position="240"/>
    </location>
</feature>
<evidence type="ECO:0000313" key="1">
    <source>
        <dbReference type="EMBL" id="MEP1059614.1"/>
    </source>
</evidence>
<evidence type="ECO:0000313" key="2">
    <source>
        <dbReference type="Proteomes" id="UP001476950"/>
    </source>
</evidence>
<protein>
    <submittedName>
        <fullName evidence="1">Uncharacterized protein</fullName>
    </submittedName>
</protein>
<sequence length="240" mass="27405">MNPIEIFSQEELLMQTLTDLIRNIVVEETETYNVMLAEYLTELVKERLVKLGEAEMGLMARGGPLDQAYREVVYRLQERLTPYKIQFGFKRYQETVCEPLKALSREVALLQTALRESRRQDRVLFKTPIEVGEQVAFQIFAVGSAVDGETEALVAMPTSQQCSLDFHQVRETCDVDGFWFPFQLSYRDPEMGELIFVVDQDGAVGIYTNNFPGPILRRVRKILKAIAGKLYCRDTSDSSG</sequence>
<keyword evidence="2" id="KW-1185">Reference proteome</keyword>
<organism evidence="1 2">
    <name type="scientific">Stenomitos frigidus AS-A4</name>
    <dbReference type="NCBI Taxonomy" id="2933935"/>
    <lineage>
        <taxon>Bacteria</taxon>
        <taxon>Bacillati</taxon>
        <taxon>Cyanobacteriota</taxon>
        <taxon>Cyanophyceae</taxon>
        <taxon>Leptolyngbyales</taxon>
        <taxon>Leptolyngbyaceae</taxon>
        <taxon>Stenomitos</taxon>
    </lineage>
</organism>
<accession>A0ABV0KK45</accession>
<dbReference type="RefSeq" id="WP_190446574.1">
    <property type="nucleotide sequence ID" value="NZ_JAMPLM010000011.1"/>
</dbReference>
<gene>
    <name evidence="1" type="ORF">NDI38_14310</name>
</gene>
<dbReference type="Proteomes" id="UP001476950">
    <property type="component" value="Unassembled WGS sequence"/>
</dbReference>
<reference evidence="1 2" key="1">
    <citation type="submission" date="2022-04" db="EMBL/GenBank/DDBJ databases">
        <title>Positive selection, recombination, and allopatry shape intraspecific diversity of widespread and dominant cyanobacteria.</title>
        <authorList>
            <person name="Wei J."/>
            <person name="Shu W."/>
            <person name="Hu C."/>
        </authorList>
    </citation>
    <scope>NUCLEOTIDE SEQUENCE [LARGE SCALE GENOMIC DNA]</scope>
    <source>
        <strain evidence="1 2">AS-A4</strain>
    </source>
</reference>
<dbReference type="EMBL" id="JAMPLM010000011">
    <property type="protein sequence ID" value="MEP1059614.1"/>
    <property type="molecule type" value="Genomic_DNA"/>
</dbReference>
<proteinExistence type="predicted"/>
<comment type="caution">
    <text evidence="1">The sequence shown here is derived from an EMBL/GenBank/DDBJ whole genome shotgun (WGS) entry which is preliminary data.</text>
</comment>